<evidence type="ECO:0000256" key="1">
    <source>
        <dbReference type="SAM" id="SignalP"/>
    </source>
</evidence>
<organism evidence="2 3">
    <name type="scientific">Leptolinea tardivitalis</name>
    <dbReference type="NCBI Taxonomy" id="229920"/>
    <lineage>
        <taxon>Bacteria</taxon>
        <taxon>Bacillati</taxon>
        <taxon>Chloroflexota</taxon>
        <taxon>Anaerolineae</taxon>
        <taxon>Anaerolineales</taxon>
        <taxon>Anaerolineaceae</taxon>
        <taxon>Leptolinea</taxon>
    </lineage>
</organism>
<accession>A0A0P6X1S8</accession>
<sequence>MPRIKFPHYLILFLCLLCVLACNSSLNFLQEAQNFEDVMTFTGTGEHTWTWNHGEQYCKTQDEMTLVMSDRSSDEIISIGKCMAIKGLHPYTCYVGNPDEKCRVIIKGKFTGYIFRPRSCSGDYPVSGEAINKKSVLTGTIKCGDDSFVISIPLTK</sequence>
<gene>
    <name evidence="2" type="ORF">ADM99_03920</name>
</gene>
<dbReference type="Proteomes" id="UP000050430">
    <property type="component" value="Unassembled WGS sequence"/>
</dbReference>
<proteinExistence type="predicted"/>
<dbReference type="RefSeq" id="WP_062421786.1">
    <property type="nucleotide sequence ID" value="NZ_BBYA01000009.1"/>
</dbReference>
<keyword evidence="1" id="KW-0732">Signal</keyword>
<feature type="signal peptide" evidence="1">
    <location>
        <begin position="1"/>
        <end position="21"/>
    </location>
</feature>
<protein>
    <submittedName>
        <fullName evidence="2">Uncharacterized protein</fullName>
    </submittedName>
</protein>
<comment type="caution">
    <text evidence="2">The sequence shown here is derived from an EMBL/GenBank/DDBJ whole genome shotgun (WGS) entry which is preliminary data.</text>
</comment>
<feature type="chain" id="PRO_5006132771" evidence="1">
    <location>
        <begin position="22"/>
        <end position="156"/>
    </location>
</feature>
<dbReference type="AlphaFoldDB" id="A0A0P6X1S8"/>
<keyword evidence="3" id="KW-1185">Reference proteome</keyword>
<evidence type="ECO:0000313" key="2">
    <source>
        <dbReference type="EMBL" id="KPL73366.1"/>
    </source>
</evidence>
<dbReference type="EMBL" id="LGCK01000006">
    <property type="protein sequence ID" value="KPL73366.1"/>
    <property type="molecule type" value="Genomic_DNA"/>
</dbReference>
<reference evidence="2 3" key="1">
    <citation type="submission" date="2015-07" db="EMBL/GenBank/DDBJ databases">
        <title>Genome sequence of Leptolinea tardivitalis DSM 16556.</title>
        <authorList>
            <person name="Hemp J."/>
            <person name="Ward L.M."/>
            <person name="Pace L.A."/>
            <person name="Fischer W.W."/>
        </authorList>
    </citation>
    <scope>NUCLEOTIDE SEQUENCE [LARGE SCALE GENOMIC DNA]</scope>
    <source>
        <strain evidence="2 3">YMTK-2</strain>
    </source>
</reference>
<evidence type="ECO:0000313" key="3">
    <source>
        <dbReference type="Proteomes" id="UP000050430"/>
    </source>
</evidence>
<name>A0A0P6X1S8_9CHLR</name>